<keyword evidence="1" id="KW-1133">Transmembrane helix</keyword>
<keyword evidence="1" id="KW-0472">Membrane</keyword>
<keyword evidence="1" id="KW-0029">Amino-acid transport</keyword>
<feature type="transmembrane region" description="Helical" evidence="1">
    <location>
        <begin position="35"/>
        <end position="55"/>
    </location>
</feature>
<name>A0A1Y5HP09_OLEAN</name>
<dbReference type="InterPro" id="IPR004445">
    <property type="entry name" value="GltS"/>
</dbReference>
<proteinExistence type="inferred from homology"/>
<keyword evidence="1" id="KW-0812">Transmembrane</keyword>
<keyword evidence="1" id="KW-0769">Symport</keyword>
<keyword evidence="1" id="KW-0739">Sodium transport</keyword>
<keyword evidence="1" id="KW-0997">Cell inner membrane</keyword>
<keyword evidence="1" id="KW-0813">Transport</keyword>
<feature type="transmembrane region" description="Helical" evidence="1">
    <location>
        <begin position="274"/>
        <end position="299"/>
    </location>
</feature>
<feature type="transmembrane region" description="Helical" evidence="1">
    <location>
        <begin position="159"/>
        <end position="183"/>
    </location>
</feature>
<feature type="transmembrane region" description="Helical" evidence="1">
    <location>
        <begin position="61"/>
        <end position="81"/>
    </location>
</feature>
<feature type="transmembrane region" description="Helical" evidence="1">
    <location>
        <begin position="213"/>
        <end position="231"/>
    </location>
</feature>
<evidence type="ECO:0000256" key="1">
    <source>
        <dbReference type="HAMAP-Rule" id="MF_02062"/>
    </source>
</evidence>
<feature type="transmembrane region" description="Helical" evidence="1">
    <location>
        <begin position="340"/>
        <end position="359"/>
    </location>
</feature>
<dbReference type="Pfam" id="PF03616">
    <property type="entry name" value="Glt_symporter"/>
    <property type="match status" value="1"/>
</dbReference>
<dbReference type="AlphaFoldDB" id="A0A1Y5HP09"/>
<protein>
    <recommendedName>
        <fullName evidence="1 2">Sodium/glutamate symporter</fullName>
    </recommendedName>
</protein>
<gene>
    <name evidence="1" type="primary">gltS</name>
    <name evidence="3" type="ORF">A9R00_10105</name>
</gene>
<feature type="transmembrane region" description="Helical" evidence="1">
    <location>
        <begin position="6"/>
        <end position="23"/>
    </location>
</feature>
<keyword evidence="1" id="KW-0406">Ion transport</keyword>
<feature type="transmembrane region" description="Helical" evidence="1">
    <location>
        <begin position="371"/>
        <end position="393"/>
    </location>
</feature>
<accession>A0A1Y5HP09</accession>
<dbReference type="EMBL" id="MABE01000588">
    <property type="protein sequence ID" value="OUS38989.1"/>
    <property type="molecule type" value="Genomic_DNA"/>
</dbReference>
<dbReference type="GO" id="GO:0015501">
    <property type="term" value="F:glutamate:sodium symporter activity"/>
    <property type="evidence" value="ECO:0007669"/>
    <property type="project" value="UniProtKB-UniRule"/>
</dbReference>
<evidence type="ECO:0000313" key="3">
    <source>
        <dbReference type="EMBL" id="OUS38989.1"/>
    </source>
</evidence>
<dbReference type="GO" id="GO:0015813">
    <property type="term" value="P:L-glutamate transmembrane transport"/>
    <property type="evidence" value="ECO:0007669"/>
    <property type="project" value="UniProtKB-UniRule"/>
</dbReference>
<feature type="transmembrane region" description="Helical" evidence="1">
    <location>
        <begin position="305"/>
        <end position="328"/>
    </location>
</feature>
<dbReference type="PANTHER" id="PTHR36178">
    <property type="entry name" value="SLR0625 PROTEIN"/>
    <property type="match status" value="1"/>
</dbReference>
<evidence type="ECO:0000256" key="2">
    <source>
        <dbReference type="NCBIfam" id="TIGR00210"/>
    </source>
</evidence>
<reference evidence="4" key="1">
    <citation type="journal article" date="2017" name="Proc. Natl. Acad. Sci. U.S.A.">
        <title>Simulation of Deepwater Horizon oil plume reveals substrate specialization within a complex community of hydrocarbon degraders.</title>
        <authorList>
            <person name="Hu P."/>
            <person name="Dubinsky E.A."/>
            <person name="Probst A.J."/>
            <person name="Wang J."/>
            <person name="Sieber C.M.K."/>
            <person name="Tom L.M."/>
            <person name="Gardinali P."/>
            <person name="Banfield J.F."/>
            <person name="Atlas R.M."/>
            <person name="Andersen G.L."/>
        </authorList>
    </citation>
    <scope>NUCLEOTIDE SEQUENCE [LARGE SCALE GENOMIC DNA]</scope>
</reference>
<feature type="transmembrane region" description="Helical" evidence="1">
    <location>
        <begin position="93"/>
        <end position="117"/>
    </location>
</feature>
<dbReference type="HAMAP" id="MF_02062">
    <property type="entry name" value="GltS"/>
    <property type="match status" value="1"/>
</dbReference>
<comment type="caution">
    <text evidence="3">The sequence shown here is derived from an EMBL/GenBank/DDBJ whole genome shotgun (WGS) entry which is preliminary data.</text>
</comment>
<sequence>MNFDPRQTIILAVIVFFLGRYLVRKVDILARYNIPEPITGGIIASLFFSLLYFLFDITIEFSLFQRDVLLVVFFTCVGLSSKFSTLLQGGRTLLILLAIAIAYLFIQNFTGITVATLSGLEPQMGVLSGSVSLSGGHGTAIAWSDTFARDYGIDNAAEIGIACATFGLVLGGVIGGPIAEYLINRHQLKPTSHQNLSIGIADEKKQLINVESVFSLLLILSIAIGIGLHLHEFLQAIGIKLPVFVPCLFGGIILTNTIPLIFKKVPWPTGTPTLALVSDVTLGLFLSMSLMSLQLWVLIDLALPILLLLAAQVLVASLFTTFIVFRLLGANYEAAIMSSGYVGLVLGATPTAIANMTAVTKHYGPSPQAFIVVPLIGAFFIDIANSLIIQNVLNWLNSTG</sequence>
<dbReference type="Proteomes" id="UP000227088">
    <property type="component" value="Unassembled WGS sequence"/>
</dbReference>
<keyword evidence="1" id="KW-1003">Cell membrane</keyword>
<keyword evidence="1" id="KW-0915">Sodium</keyword>
<organism evidence="3 4">
    <name type="scientific">Oleispira antarctica</name>
    <dbReference type="NCBI Taxonomy" id="188908"/>
    <lineage>
        <taxon>Bacteria</taxon>
        <taxon>Pseudomonadati</taxon>
        <taxon>Pseudomonadota</taxon>
        <taxon>Gammaproteobacteria</taxon>
        <taxon>Oceanospirillales</taxon>
        <taxon>Oceanospirillaceae</taxon>
        <taxon>Oleispira</taxon>
    </lineage>
</organism>
<comment type="function">
    <text evidence="1">Catalyzes the sodium-dependent transport of glutamate.</text>
</comment>
<dbReference type="GO" id="GO:0005886">
    <property type="term" value="C:plasma membrane"/>
    <property type="evidence" value="ECO:0007669"/>
    <property type="project" value="UniProtKB-SubCell"/>
</dbReference>
<comment type="subcellular location">
    <subcellularLocation>
        <location evidence="1">Cell inner membrane</location>
        <topology evidence="1">Multi-pass membrane protein</topology>
    </subcellularLocation>
</comment>
<dbReference type="PANTHER" id="PTHR36178:SF1">
    <property type="entry name" value="SODIUM_GLUTAMATE SYMPORTER"/>
    <property type="match status" value="1"/>
</dbReference>
<dbReference type="NCBIfam" id="TIGR00210">
    <property type="entry name" value="gltS"/>
    <property type="match status" value="1"/>
</dbReference>
<feature type="transmembrane region" description="Helical" evidence="1">
    <location>
        <begin position="243"/>
        <end position="262"/>
    </location>
</feature>
<comment type="similarity">
    <text evidence="1">Belongs to the glutamate:Na(+) symporter (ESS) (TC 2.A.27) family.</text>
</comment>
<evidence type="ECO:0000313" key="4">
    <source>
        <dbReference type="Proteomes" id="UP000227088"/>
    </source>
</evidence>